<dbReference type="EMBL" id="ML977207">
    <property type="protein sequence ID" value="KAF1981130.1"/>
    <property type="molecule type" value="Genomic_DNA"/>
</dbReference>
<accession>A0A6G1GJX0</accession>
<dbReference type="AlphaFoldDB" id="A0A6G1GJX0"/>
<evidence type="ECO:0000313" key="1">
    <source>
        <dbReference type="EMBL" id="KAF1981130.1"/>
    </source>
</evidence>
<proteinExistence type="predicted"/>
<reference evidence="1" key="1">
    <citation type="journal article" date="2020" name="Stud. Mycol.">
        <title>101 Dothideomycetes genomes: a test case for predicting lifestyles and emergence of pathogens.</title>
        <authorList>
            <person name="Haridas S."/>
            <person name="Albert R."/>
            <person name="Binder M."/>
            <person name="Bloem J."/>
            <person name="Labutti K."/>
            <person name="Salamov A."/>
            <person name="Andreopoulos B."/>
            <person name="Baker S."/>
            <person name="Barry K."/>
            <person name="Bills G."/>
            <person name="Bluhm B."/>
            <person name="Cannon C."/>
            <person name="Castanera R."/>
            <person name="Culley D."/>
            <person name="Daum C."/>
            <person name="Ezra D."/>
            <person name="Gonzalez J."/>
            <person name="Henrissat B."/>
            <person name="Kuo A."/>
            <person name="Liang C."/>
            <person name="Lipzen A."/>
            <person name="Lutzoni F."/>
            <person name="Magnuson J."/>
            <person name="Mondo S."/>
            <person name="Nolan M."/>
            <person name="Ohm R."/>
            <person name="Pangilinan J."/>
            <person name="Park H.-J."/>
            <person name="Ramirez L."/>
            <person name="Alfaro M."/>
            <person name="Sun H."/>
            <person name="Tritt A."/>
            <person name="Yoshinaga Y."/>
            <person name="Zwiers L.-H."/>
            <person name="Turgeon B."/>
            <person name="Goodwin S."/>
            <person name="Spatafora J."/>
            <person name="Crous P."/>
            <person name="Grigoriev I."/>
        </authorList>
    </citation>
    <scope>NUCLEOTIDE SEQUENCE</scope>
    <source>
        <strain evidence="1">CBS 113979</strain>
    </source>
</reference>
<sequence length="119" mass="13969">MRKCREMDGGRSDPRLPLSLDSWAVLTMALISVSTQRAQRLVQCLEVDCTAGGEELRRRWWWWCRQSGCAWRWGCGWREGGRRRRSTVQDCRWLWLRGWRRVGGFGGTWGLSRLHGRCG</sequence>
<gene>
    <name evidence="1" type="ORF">K402DRAFT_250842</name>
</gene>
<organism evidence="1 2">
    <name type="scientific">Aulographum hederae CBS 113979</name>
    <dbReference type="NCBI Taxonomy" id="1176131"/>
    <lineage>
        <taxon>Eukaryota</taxon>
        <taxon>Fungi</taxon>
        <taxon>Dikarya</taxon>
        <taxon>Ascomycota</taxon>
        <taxon>Pezizomycotina</taxon>
        <taxon>Dothideomycetes</taxon>
        <taxon>Pleosporomycetidae</taxon>
        <taxon>Aulographales</taxon>
        <taxon>Aulographaceae</taxon>
    </lineage>
</organism>
<protein>
    <submittedName>
        <fullName evidence="1">Uncharacterized protein</fullName>
    </submittedName>
</protein>
<evidence type="ECO:0000313" key="2">
    <source>
        <dbReference type="Proteomes" id="UP000800041"/>
    </source>
</evidence>
<keyword evidence="2" id="KW-1185">Reference proteome</keyword>
<dbReference type="Proteomes" id="UP000800041">
    <property type="component" value="Unassembled WGS sequence"/>
</dbReference>
<name>A0A6G1GJX0_9PEZI</name>